<dbReference type="InterPro" id="IPR036291">
    <property type="entry name" value="NAD(P)-bd_dom_sf"/>
</dbReference>
<keyword evidence="4" id="KW-1185">Reference proteome</keyword>
<accession>A0AA41WD68</accession>
<dbReference type="GO" id="GO:0016491">
    <property type="term" value="F:oxidoreductase activity"/>
    <property type="evidence" value="ECO:0007669"/>
    <property type="project" value="UniProtKB-KW"/>
</dbReference>
<dbReference type="InterPro" id="IPR051674">
    <property type="entry name" value="Malate_Decarboxylase"/>
</dbReference>
<dbReference type="Pfam" id="PF03949">
    <property type="entry name" value="Malic_M"/>
    <property type="match status" value="1"/>
</dbReference>
<dbReference type="AlphaFoldDB" id="A0AA41WD68"/>
<dbReference type="EMBL" id="JAMSLR010000066">
    <property type="protein sequence ID" value="MCM8750732.1"/>
    <property type="molecule type" value="Genomic_DNA"/>
</dbReference>
<feature type="non-terminal residue" evidence="3">
    <location>
        <position position="1"/>
    </location>
</feature>
<reference evidence="3" key="1">
    <citation type="submission" date="2022-06" db="EMBL/GenBank/DDBJ databases">
        <title>CFH 74404 Thermomicrobiaceae sp.</title>
        <authorList>
            <person name="Ming H."/>
            <person name="Li W.-J."/>
            <person name="Zhao Z."/>
        </authorList>
    </citation>
    <scope>NUCLEOTIDE SEQUENCE</scope>
    <source>
        <strain evidence="3">CFH 74404</strain>
    </source>
</reference>
<sequence length="83" mass="8986">VTDLAGVVYEGRTELMDPDKARFAQRTEARTLAEVIEEADVFLGLSAGGVLKPEMVARMAPRPLILALANPTPEILPEEVRAV</sequence>
<gene>
    <name evidence="3" type="ORF">NET02_16465</name>
</gene>
<dbReference type="PANTHER" id="PTHR43237">
    <property type="entry name" value="NADP-DEPENDENT MALIC ENZYME"/>
    <property type="match status" value="1"/>
</dbReference>
<name>A0AA41WD68_9BACT</name>
<dbReference type="PANTHER" id="PTHR43237:SF4">
    <property type="entry name" value="NADP-DEPENDENT MALIC ENZYME"/>
    <property type="match status" value="1"/>
</dbReference>
<dbReference type="Proteomes" id="UP001165306">
    <property type="component" value="Unassembled WGS sequence"/>
</dbReference>
<organism evidence="3 4">
    <name type="scientific">Thermalbibacter longus</name>
    <dbReference type="NCBI Taxonomy" id="2951981"/>
    <lineage>
        <taxon>Bacteria</taxon>
        <taxon>Pseudomonadati</taxon>
        <taxon>Thermomicrobiota</taxon>
        <taxon>Thermomicrobia</taxon>
        <taxon>Thermomicrobiales</taxon>
        <taxon>Thermomicrobiaceae</taxon>
        <taxon>Thermalbibacter</taxon>
    </lineage>
</organism>
<proteinExistence type="predicted"/>
<comment type="caution">
    <text evidence="3">The sequence shown here is derived from an EMBL/GenBank/DDBJ whole genome shotgun (WGS) entry which is preliminary data.</text>
</comment>
<dbReference type="Gene3D" id="3.40.50.720">
    <property type="entry name" value="NAD(P)-binding Rossmann-like Domain"/>
    <property type="match status" value="1"/>
</dbReference>
<evidence type="ECO:0000259" key="2">
    <source>
        <dbReference type="SMART" id="SM00919"/>
    </source>
</evidence>
<evidence type="ECO:0000313" key="4">
    <source>
        <dbReference type="Proteomes" id="UP001165306"/>
    </source>
</evidence>
<feature type="non-terminal residue" evidence="3">
    <location>
        <position position="83"/>
    </location>
</feature>
<evidence type="ECO:0000313" key="3">
    <source>
        <dbReference type="EMBL" id="MCM8750732.1"/>
    </source>
</evidence>
<protein>
    <submittedName>
        <fullName evidence="3">NAD-dependent malic enzyme</fullName>
    </submittedName>
</protein>
<dbReference type="SUPFAM" id="SSF51735">
    <property type="entry name" value="NAD(P)-binding Rossmann-fold domains"/>
    <property type="match status" value="1"/>
</dbReference>
<dbReference type="InterPro" id="IPR012302">
    <property type="entry name" value="Malic_NAD-bd"/>
</dbReference>
<dbReference type="RefSeq" id="WP_284058517.1">
    <property type="nucleotide sequence ID" value="NZ_JAMSLR010000066.1"/>
</dbReference>
<dbReference type="GO" id="GO:0051287">
    <property type="term" value="F:NAD binding"/>
    <property type="evidence" value="ECO:0007669"/>
    <property type="project" value="InterPro"/>
</dbReference>
<keyword evidence="1" id="KW-0560">Oxidoreductase</keyword>
<evidence type="ECO:0000256" key="1">
    <source>
        <dbReference type="ARBA" id="ARBA00023002"/>
    </source>
</evidence>
<dbReference type="SMART" id="SM00919">
    <property type="entry name" value="Malic_M"/>
    <property type="match status" value="1"/>
</dbReference>
<feature type="domain" description="Malic enzyme NAD-binding" evidence="2">
    <location>
        <begin position="1"/>
        <end position="83"/>
    </location>
</feature>